<comment type="caution">
    <text evidence="2">The sequence shown here is derived from an EMBL/GenBank/DDBJ whole genome shotgun (WGS) entry which is preliminary data.</text>
</comment>
<reference evidence="2" key="1">
    <citation type="submission" date="2022-01" db="EMBL/GenBank/DDBJ databases">
        <title>Genome Sequence Resource for Two Populations of Ditylenchus destructor, the Migratory Endoparasitic Phytonematode.</title>
        <authorList>
            <person name="Zhang H."/>
            <person name="Lin R."/>
            <person name="Xie B."/>
        </authorList>
    </citation>
    <scope>NUCLEOTIDE SEQUENCE</scope>
    <source>
        <strain evidence="2">BazhouSP</strain>
    </source>
</reference>
<accession>A0AAD4R4I4</accession>
<name>A0AAD4R4I4_9BILA</name>
<dbReference type="EMBL" id="JAKKPZ010000004">
    <property type="protein sequence ID" value="KAI1722135.1"/>
    <property type="molecule type" value="Genomic_DNA"/>
</dbReference>
<keyword evidence="3" id="KW-1185">Reference proteome</keyword>
<organism evidence="2 3">
    <name type="scientific">Ditylenchus destructor</name>
    <dbReference type="NCBI Taxonomy" id="166010"/>
    <lineage>
        <taxon>Eukaryota</taxon>
        <taxon>Metazoa</taxon>
        <taxon>Ecdysozoa</taxon>
        <taxon>Nematoda</taxon>
        <taxon>Chromadorea</taxon>
        <taxon>Rhabditida</taxon>
        <taxon>Tylenchina</taxon>
        <taxon>Tylenchomorpha</taxon>
        <taxon>Sphaerularioidea</taxon>
        <taxon>Anguinidae</taxon>
        <taxon>Anguininae</taxon>
        <taxon>Ditylenchus</taxon>
    </lineage>
</organism>
<proteinExistence type="predicted"/>
<protein>
    <submittedName>
        <fullName evidence="2">Uncharacterized protein</fullName>
    </submittedName>
</protein>
<sequence length="79" mass="8392">MVSGNPENPGFGQATDHPSQLGSGRVIHESLRLGQLSRLVPVSPGTSANSGIFGFRKILDDRGRRHAAKPLGGPMELFL</sequence>
<dbReference type="AlphaFoldDB" id="A0AAD4R4I4"/>
<gene>
    <name evidence="2" type="ORF">DdX_04441</name>
</gene>
<dbReference type="Proteomes" id="UP001201812">
    <property type="component" value="Unassembled WGS sequence"/>
</dbReference>
<evidence type="ECO:0000313" key="3">
    <source>
        <dbReference type="Proteomes" id="UP001201812"/>
    </source>
</evidence>
<evidence type="ECO:0000256" key="1">
    <source>
        <dbReference type="SAM" id="MobiDB-lite"/>
    </source>
</evidence>
<feature type="region of interest" description="Disordered" evidence="1">
    <location>
        <begin position="1"/>
        <end position="26"/>
    </location>
</feature>
<evidence type="ECO:0000313" key="2">
    <source>
        <dbReference type="EMBL" id="KAI1722135.1"/>
    </source>
</evidence>